<reference evidence="3" key="1">
    <citation type="submission" date="2018-09" db="EMBL/GenBank/DDBJ databases">
        <title>Paracoccus onubensis nov. sp. a moderate halophilic bacterium isolated from Gruta de las Maravillas (Aracena, Spain).</title>
        <authorList>
            <person name="Jurado V."/>
            <person name="Gutierrez-Patricio S."/>
            <person name="Gonzalez-Pimentel J.L."/>
            <person name="Miller A.Z."/>
            <person name="Laiz L."/>
            <person name="Saiz-Jimenez C."/>
        </authorList>
    </citation>
    <scope>NUCLEOTIDE SEQUENCE [LARGE SCALE GENOMIC DNA]</scope>
    <source>
        <strain evidence="3">DSM 26381</strain>
    </source>
</reference>
<accession>A0A419A924</accession>
<dbReference type="EMBL" id="QZEW01000019">
    <property type="protein sequence ID" value="RJL19069.1"/>
    <property type="molecule type" value="Genomic_DNA"/>
</dbReference>
<dbReference type="Proteomes" id="UP000283587">
    <property type="component" value="Unassembled WGS sequence"/>
</dbReference>
<evidence type="ECO:0000313" key="3">
    <source>
        <dbReference type="Proteomes" id="UP000283587"/>
    </source>
</evidence>
<evidence type="ECO:0000313" key="2">
    <source>
        <dbReference type="EMBL" id="RJL19069.1"/>
    </source>
</evidence>
<evidence type="ECO:0000256" key="1">
    <source>
        <dbReference type="SAM" id="MobiDB-lite"/>
    </source>
</evidence>
<proteinExistence type="predicted"/>
<protein>
    <submittedName>
        <fullName evidence="2">Uncharacterized protein</fullName>
    </submittedName>
</protein>
<sequence>MTHNPDGPERDKTDAEKAIWQRCVRDHLVRVFADLSQLKHPPRKVDLAAYMLEVLAEQTNDIDLLTLIGPFARKLPEAYEARGREARIVRRFKNRRHMWKAECWEPLEPLPGKHGVEGAEVQPSGDQMPDTPAESSDTPEDDAARKQREQRQALMRAFAETKAEWQADLRLRFRAFMLDYCDRNHPPQPVEIAQFLLELVAEHAGDHDLLDLILSFAERLPHELEARRDDRRIAMEFLRIGNARRKYGPSG</sequence>
<dbReference type="RefSeq" id="WP_119897223.1">
    <property type="nucleotide sequence ID" value="NZ_QNRC01000002.1"/>
</dbReference>
<keyword evidence="3" id="KW-1185">Reference proteome</keyword>
<name>A0A419A924_9RHOB</name>
<dbReference type="AlphaFoldDB" id="A0A419A924"/>
<comment type="caution">
    <text evidence="2">The sequence shown here is derived from an EMBL/GenBank/DDBJ whole genome shotgun (WGS) entry which is preliminary data.</text>
</comment>
<gene>
    <name evidence="2" type="ORF">D3P05_05735</name>
</gene>
<organism evidence="2 3">
    <name type="scientific">Paracoccus siganidrum</name>
    <dbReference type="NCBI Taxonomy" id="1276757"/>
    <lineage>
        <taxon>Bacteria</taxon>
        <taxon>Pseudomonadati</taxon>
        <taxon>Pseudomonadota</taxon>
        <taxon>Alphaproteobacteria</taxon>
        <taxon>Rhodobacterales</taxon>
        <taxon>Paracoccaceae</taxon>
        <taxon>Paracoccus</taxon>
    </lineage>
</organism>
<feature type="region of interest" description="Disordered" evidence="1">
    <location>
        <begin position="111"/>
        <end position="149"/>
    </location>
</feature>